<sequence length="79" mass="8768">MLGAHLLVKLLESVMTTISGRITAWGDSTVVLTWIRTPPHCLKTLVAKRVSRRLWIQGTSAIRIALSSPVLDRPFMVEA</sequence>
<evidence type="ECO:0000256" key="1">
    <source>
        <dbReference type="SAM" id="SignalP"/>
    </source>
</evidence>
<keyword evidence="1" id="KW-0732">Signal</keyword>
<dbReference type="EMBL" id="JARBHB010000008">
    <property type="protein sequence ID" value="KAJ8877173.1"/>
    <property type="molecule type" value="Genomic_DNA"/>
</dbReference>
<comment type="caution">
    <text evidence="2">The sequence shown here is derived from an EMBL/GenBank/DDBJ whole genome shotgun (WGS) entry which is preliminary data.</text>
</comment>
<evidence type="ECO:0008006" key="4">
    <source>
        <dbReference type="Google" id="ProtNLM"/>
    </source>
</evidence>
<organism evidence="2 3">
    <name type="scientific">Dryococelus australis</name>
    <dbReference type="NCBI Taxonomy" id="614101"/>
    <lineage>
        <taxon>Eukaryota</taxon>
        <taxon>Metazoa</taxon>
        <taxon>Ecdysozoa</taxon>
        <taxon>Arthropoda</taxon>
        <taxon>Hexapoda</taxon>
        <taxon>Insecta</taxon>
        <taxon>Pterygota</taxon>
        <taxon>Neoptera</taxon>
        <taxon>Polyneoptera</taxon>
        <taxon>Phasmatodea</taxon>
        <taxon>Verophasmatodea</taxon>
        <taxon>Anareolatae</taxon>
        <taxon>Phasmatidae</taxon>
        <taxon>Eurycanthinae</taxon>
        <taxon>Dryococelus</taxon>
    </lineage>
</organism>
<accession>A0ABQ9GYR3</accession>
<gene>
    <name evidence="2" type="ORF">PR048_021626</name>
</gene>
<dbReference type="Proteomes" id="UP001159363">
    <property type="component" value="Chromosome 7"/>
</dbReference>
<feature type="chain" id="PRO_5045711405" description="Secreted protein" evidence="1">
    <location>
        <begin position="20"/>
        <end position="79"/>
    </location>
</feature>
<reference evidence="2 3" key="1">
    <citation type="submission" date="2023-02" db="EMBL/GenBank/DDBJ databases">
        <title>LHISI_Scaffold_Assembly.</title>
        <authorList>
            <person name="Stuart O.P."/>
            <person name="Cleave R."/>
            <person name="Magrath M.J.L."/>
            <person name="Mikheyev A.S."/>
        </authorList>
    </citation>
    <scope>NUCLEOTIDE SEQUENCE [LARGE SCALE GENOMIC DNA]</scope>
    <source>
        <strain evidence="2">Daus_M_001</strain>
        <tissue evidence="2">Leg muscle</tissue>
    </source>
</reference>
<evidence type="ECO:0000313" key="3">
    <source>
        <dbReference type="Proteomes" id="UP001159363"/>
    </source>
</evidence>
<feature type="signal peptide" evidence="1">
    <location>
        <begin position="1"/>
        <end position="19"/>
    </location>
</feature>
<evidence type="ECO:0000313" key="2">
    <source>
        <dbReference type="EMBL" id="KAJ8877173.1"/>
    </source>
</evidence>
<proteinExistence type="predicted"/>
<name>A0ABQ9GYR3_9NEOP</name>
<protein>
    <recommendedName>
        <fullName evidence="4">Secreted protein</fullName>
    </recommendedName>
</protein>
<keyword evidence="3" id="KW-1185">Reference proteome</keyword>